<dbReference type="RefSeq" id="WP_189495075.1">
    <property type="nucleotide sequence ID" value="NZ_BMZH01000002.1"/>
</dbReference>
<reference evidence="2" key="1">
    <citation type="journal article" date="2014" name="Int. J. Syst. Evol. Microbiol.">
        <title>Complete genome sequence of Corynebacterium casei LMG S-19264T (=DSM 44701T), isolated from a smear-ripened cheese.</title>
        <authorList>
            <consortium name="US DOE Joint Genome Institute (JGI-PGF)"/>
            <person name="Walter F."/>
            <person name="Albersmeier A."/>
            <person name="Kalinowski J."/>
            <person name="Ruckert C."/>
        </authorList>
    </citation>
    <scope>NUCLEOTIDE SEQUENCE</scope>
    <source>
        <strain evidence="2">KCTC 32513</strain>
    </source>
</reference>
<dbReference type="PROSITE" id="PS51257">
    <property type="entry name" value="PROKAR_LIPOPROTEIN"/>
    <property type="match status" value="1"/>
</dbReference>
<comment type="caution">
    <text evidence="2">The sequence shown here is derived from an EMBL/GenBank/DDBJ whole genome shotgun (WGS) entry which is preliminary data.</text>
</comment>
<keyword evidence="1" id="KW-0732">Signal</keyword>
<feature type="chain" id="PRO_5035220157" description="Lipoprotein" evidence="1">
    <location>
        <begin position="20"/>
        <end position="180"/>
    </location>
</feature>
<accession>A0A8J3CLN1</accession>
<name>A0A8J3CLN1_9PROT</name>
<evidence type="ECO:0000313" key="3">
    <source>
        <dbReference type="Proteomes" id="UP000634004"/>
    </source>
</evidence>
<feature type="signal peptide" evidence="1">
    <location>
        <begin position="1"/>
        <end position="19"/>
    </location>
</feature>
<organism evidence="2 3">
    <name type="scientific">Algimonas arctica</name>
    <dbReference type="NCBI Taxonomy" id="1479486"/>
    <lineage>
        <taxon>Bacteria</taxon>
        <taxon>Pseudomonadati</taxon>
        <taxon>Pseudomonadota</taxon>
        <taxon>Alphaproteobacteria</taxon>
        <taxon>Maricaulales</taxon>
        <taxon>Robiginitomaculaceae</taxon>
        <taxon>Algimonas</taxon>
    </lineage>
</organism>
<reference evidence="2" key="2">
    <citation type="submission" date="2020-09" db="EMBL/GenBank/DDBJ databases">
        <authorList>
            <person name="Sun Q."/>
            <person name="Kim S."/>
        </authorList>
    </citation>
    <scope>NUCLEOTIDE SEQUENCE</scope>
    <source>
        <strain evidence="2">KCTC 32513</strain>
    </source>
</reference>
<dbReference type="Proteomes" id="UP000634004">
    <property type="component" value="Unassembled WGS sequence"/>
</dbReference>
<evidence type="ECO:0000256" key="1">
    <source>
        <dbReference type="SAM" id="SignalP"/>
    </source>
</evidence>
<evidence type="ECO:0008006" key="4">
    <source>
        <dbReference type="Google" id="ProtNLM"/>
    </source>
</evidence>
<evidence type="ECO:0000313" key="2">
    <source>
        <dbReference type="EMBL" id="GHA84754.1"/>
    </source>
</evidence>
<sequence>MVSTSIKILFLTTATLSLAACGATTNGLGKAMAQKAASQAITAQMASDQPMVTETTTTSTTIEMPAATTNIASLNMAPECQAIATKVAAVDARILAANEILNGGDNVAGQAVASVATQAAMHNGAAQVIGKVPFGGLFAKAAMDGVSNSGKKKAKRAAKELNKATLERAKLEGMYAGKGC</sequence>
<dbReference type="AlphaFoldDB" id="A0A8J3CLN1"/>
<protein>
    <recommendedName>
        <fullName evidence="4">Lipoprotein</fullName>
    </recommendedName>
</protein>
<dbReference type="EMBL" id="BMZH01000002">
    <property type="protein sequence ID" value="GHA84754.1"/>
    <property type="molecule type" value="Genomic_DNA"/>
</dbReference>
<proteinExistence type="predicted"/>
<gene>
    <name evidence="2" type="ORF">GCM10009069_04840</name>
</gene>
<keyword evidence="3" id="KW-1185">Reference proteome</keyword>